<evidence type="ECO:0000259" key="3">
    <source>
        <dbReference type="Pfam" id="PF01841"/>
    </source>
</evidence>
<proteinExistence type="predicted"/>
<evidence type="ECO:0000256" key="1">
    <source>
        <dbReference type="SAM" id="Coils"/>
    </source>
</evidence>
<gene>
    <name evidence="4" type="ORF">LS48_10705</name>
</gene>
<dbReference type="InterPro" id="IPR002931">
    <property type="entry name" value="Transglutaminase-like"/>
</dbReference>
<dbReference type="Gene3D" id="3.10.620.30">
    <property type="match status" value="1"/>
</dbReference>
<dbReference type="STRING" id="1548749.LS48_10705"/>
<dbReference type="Gene3D" id="2.60.120.1130">
    <property type="match status" value="1"/>
</dbReference>
<evidence type="ECO:0000313" key="5">
    <source>
        <dbReference type="Proteomes" id="UP000070138"/>
    </source>
</evidence>
<dbReference type="SUPFAM" id="SSF54001">
    <property type="entry name" value="Cysteine proteinases"/>
    <property type="match status" value="1"/>
</dbReference>
<protein>
    <recommendedName>
        <fullName evidence="3">Transglutaminase-like domain-containing protein</fullName>
    </recommendedName>
</protein>
<name>A0A137RGP9_9FLAO</name>
<accession>A0A137RGP9</accession>
<organism evidence="4 5">
    <name type="scientific">Aequorivita aquimaris</name>
    <dbReference type="NCBI Taxonomy" id="1548749"/>
    <lineage>
        <taxon>Bacteria</taxon>
        <taxon>Pseudomonadati</taxon>
        <taxon>Bacteroidota</taxon>
        <taxon>Flavobacteriia</taxon>
        <taxon>Flavobacteriales</taxon>
        <taxon>Flavobacteriaceae</taxon>
        <taxon>Aequorivita</taxon>
    </lineage>
</organism>
<reference evidence="4 5" key="2">
    <citation type="journal article" date="2016" name="Int. J. Syst. Evol. Microbiol.">
        <title>Vitellibacter aquimaris sp. nov., a marine bacterium isolated from seawater.</title>
        <authorList>
            <person name="Thevarajoo S."/>
            <person name="Selvaratnam C."/>
            <person name="Goh K.M."/>
            <person name="Hong K.W."/>
            <person name="Chan X.Y."/>
            <person name="Chan K.G."/>
            <person name="Chong C.S."/>
        </authorList>
    </citation>
    <scope>NUCLEOTIDE SEQUENCE [LARGE SCALE GENOMIC DNA]</scope>
    <source>
        <strain evidence="4 5">D-24</strain>
    </source>
</reference>
<feature type="chain" id="PRO_5007479642" description="Transglutaminase-like domain-containing protein" evidence="2">
    <location>
        <begin position="21"/>
        <end position="673"/>
    </location>
</feature>
<keyword evidence="5" id="KW-1185">Reference proteome</keyword>
<dbReference type="OrthoDB" id="98874at2"/>
<comment type="caution">
    <text evidence="4">The sequence shown here is derived from an EMBL/GenBank/DDBJ whole genome shotgun (WGS) entry which is preliminary data.</text>
</comment>
<feature type="signal peptide" evidence="2">
    <location>
        <begin position="1"/>
        <end position="20"/>
    </location>
</feature>
<reference evidence="5" key="1">
    <citation type="submission" date="2014-10" db="EMBL/GenBank/DDBJ databases">
        <title>Genome sequencing of Vitellibacter sp. D-24.</title>
        <authorList>
            <person name="Thevarajoo S."/>
            <person name="Selvaratnam C."/>
            <person name="Goh K.M."/>
            <person name="Chong C.S."/>
        </authorList>
    </citation>
    <scope>NUCLEOTIDE SEQUENCE [LARGE SCALE GENOMIC DNA]</scope>
    <source>
        <strain evidence="5">D-24</strain>
    </source>
</reference>
<keyword evidence="2" id="KW-0732">Signal</keyword>
<dbReference type="RefSeq" id="WP_076692461.1">
    <property type="nucleotide sequence ID" value="NZ_JRWG01000006.1"/>
</dbReference>
<sequence>MKSFLLPVLAVMCFFNASLAQDYKFGKVSKEELLQKEHPTDPTAEAAILYREVHTNFEYSTNSGFYMVTNVFERIKIYTKEGFDWASKEIDLYQSNSGSNDEISGLRAYTYYLDGSDKIEEIKLKNEGIFEEKTTKYVHKLKFTMPDIREGCVIEYKYSIKSPFISNIDEFRFQETIPVENVDVHFASPEYFVFKTHQKGWVPYKVKTDGRDRTVALANARTEYDRYGNLTSKGGARDFKFKEDIYIINLSNVPALKEEAFAGNIDNYSTGLKFELSYVDFPGSPQQIFSTTWEDVSKGIYEVDSFGNELSKDNYFEDDLNNLLSGISNPEEKVIRIFSFLLNKMTWNNYLGYYTNEGVREAYKKGSGNVADINLMLIAMLRKANLNANPVLVSTKNHGMPLFPTRNGFNYVIAAVELPQGIVLLDATNKDAEIGVLRTSIMNWKGRLITKDGSSSWISLNPQIPAVKSAMVNAEIKPDLKVVGKAQSRFTGNYAFQYRNEYKSLNEDAQRKAVEKETNQAELSNLSFENLNSLGKPVSLNYDFEVVDAVEDVAGKLYFSPLVFLAAKESPFKPDTRLYPVDFGYPMKDRYIVNIDLPEGYKVESLPENAVFNLGEDMGSFRYLISQIGNKLQLSVELSINKSFIAAEEYGNLKKFYELLIAKENEKVVLSKA</sequence>
<dbReference type="EMBL" id="JRWG01000006">
    <property type="protein sequence ID" value="KXN98659.1"/>
    <property type="molecule type" value="Genomic_DNA"/>
</dbReference>
<dbReference type="InterPro" id="IPR038765">
    <property type="entry name" value="Papain-like_cys_pep_sf"/>
</dbReference>
<evidence type="ECO:0000256" key="2">
    <source>
        <dbReference type="SAM" id="SignalP"/>
    </source>
</evidence>
<dbReference type="Proteomes" id="UP000070138">
    <property type="component" value="Unassembled WGS sequence"/>
</dbReference>
<dbReference type="AlphaFoldDB" id="A0A137RGP9"/>
<feature type="coiled-coil region" evidence="1">
    <location>
        <begin position="499"/>
        <end position="526"/>
    </location>
</feature>
<dbReference type="Pfam" id="PF01841">
    <property type="entry name" value="Transglut_core"/>
    <property type="match status" value="1"/>
</dbReference>
<feature type="domain" description="Transglutaminase-like" evidence="3">
    <location>
        <begin position="323"/>
        <end position="398"/>
    </location>
</feature>
<dbReference type="PATRIC" id="fig|1548749.3.peg.2250"/>
<evidence type="ECO:0000313" key="4">
    <source>
        <dbReference type="EMBL" id="KXN98659.1"/>
    </source>
</evidence>
<dbReference type="Gene3D" id="2.60.40.3140">
    <property type="match status" value="1"/>
</dbReference>
<keyword evidence="1" id="KW-0175">Coiled coil</keyword>